<feature type="compositionally biased region" description="Low complexity" evidence="1">
    <location>
        <begin position="1"/>
        <end position="16"/>
    </location>
</feature>
<reference evidence="2" key="1">
    <citation type="submission" date="2023-01" db="EMBL/GenBank/DDBJ databases">
        <authorList>
            <person name="Piombo E."/>
        </authorList>
    </citation>
    <scope>NUCLEOTIDE SEQUENCE</scope>
</reference>
<organism evidence="2 3">
    <name type="scientific">Clonostachys chloroleuca</name>
    <dbReference type="NCBI Taxonomy" id="1926264"/>
    <lineage>
        <taxon>Eukaryota</taxon>
        <taxon>Fungi</taxon>
        <taxon>Dikarya</taxon>
        <taxon>Ascomycota</taxon>
        <taxon>Pezizomycotina</taxon>
        <taxon>Sordariomycetes</taxon>
        <taxon>Hypocreomycetidae</taxon>
        <taxon>Hypocreales</taxon>
        <taxon>Bionectriaceae</taxon>
        <taxon>Clonostachys</taxon>
    </lineage>
</organism>
<evidence type="ECO:0000313" key="2">
    <source>
        <dbReference type="EMBL" id="CAI6091004.1"/>
    </source>
</evidence>
<comment type="caution">
    <text evidence="2">The sequence shown here is derived from an EMBL/GenBank/DDBJ whole genome shotgun (WGS) entry which is preliminary data.</text>
</comment>
<dbReference type="AlphaFoldDB" id="A0AA35Q5H3"/>
<name>A0AA35Q5H3_9HYPO</name>
<evidence type="ECO:0000256" key="1">
    <source>
        <dbReference type="SAM" id="MobiDB-lite"/>
    </source>
</evidence>
<feature type="non-terminal residue" evidence="2">
    <location>
        <position position="72"/>
    </location>
</feature>
<dbReference type="EMBL" id="CABFNP030001050">
    <property type="protein sequence ID" value="CAI6091004.1"/>
    <property type="molecule type" value="Genomic_DNA"/>
</dbReference>
<proteinExistence type="predicted"/>
<protein>
    <submittedName>
        <fullName evidence="2">Uncharacterized protein</fullName>
    </submittedName>
</protein>
<gene>
    <name evidence="2" type="ORF">CCHLO57077_00018768</name>
</gene>
<keyword evidence="3" id="KW-1185">Reference proteome</keyword>
<sequence>MGSEAQSWASISRSSRGGAGKGQDLKGLEAEEQRAKENIQQVLEVFQSKAESIRKQEAEYIEEQGNLTYPNV</sequence>
<evidence type="ECO:0000313" key="3">
    <source>
        <dbReference type="Proteomes" id="UP001160390"/>
    </source>
</evidence>
<feature type="region of interest" description="Disordered" evidence="1">
    <location>
        <begin position="1"/>
        <end position="32"/>
    </location>
</feature>
<dbReference type="Proteomes" id="UP001160390">
    <property type="component" value="Unassembled WGS sequence"/>
</dbReference>
<feature type="compositionally biased region" description="Basic and acidic residues" evidence="1">
    <location>
        <begin position="23"/>
        <end position="32"/>
    </location>
</feature>
<accession>A0AA35Q5H3</accession>